<evidence type="ECO:0000256" key="1">
    <source>
        <dbReference type="ARBA" id="ARBA00004651"/>
    </source>
</evidence>
<gene>
    <name evidence="9" type="primary">tetA</name>
    <name evidence="9" type="ORF">ERS852385_01607</name>
</gene>
<dbReference type="Gene3D" id="1.20.1250.20">
    <property type="entry name" value="MFS general substrate transporter like domains"/>
    <property type="match status" value="2"/>
</dbReference>
<dbReference type="PROSITE" id="PS50850">
    <property type="entry name" value="MFS"/>
    <property type="match status" value="1"/>
</dbReference>
<keyword evidence="6 7" id="KW-0472">Membrane</keyword>
<organism evidence="9 10">
    <name type="scientific">Mitsuokella jalaludinii</name>
    <dbReference type="NCBI Taxonomy" id="187979"/>
    <lineage>
        <taxon>Bacteria</taxon>
        <taxon>Bacillati</taxon>
        <taxon>Bacillota</taxon>
        <taxon>Negativicutes</taxon>
        <taxon>Selenomonadales</taxon>
        <taxon>Selenomonadaceae</taxon>
        <taxon>Mitsuokella</taxon>
    </lineage>
</organism>
<dbReference type="STRING" id="187979.ERS852385_01607"/>
<comment type="subcellular location">
    <subcellularLocation>
        <location evidence="1">Cell membrane</location>
        <topology evidence="1">Multi-pass membrane protein</topology>
    </subcellularLocation>
</comment>
<sequence length="407" mass="44143">MVVKETGRYGEGMDSDLQVWRRNLYICCVASFVVAVGMSQMAPILPLYIEELGVTGAGEVARWSGIVYGCNFVSLAIFSPIWGRLADRYGRKPMILRASCWLGLIMIGMSFAQSVWHLVALRLLQGCLSGFQAAVVPLLAQETPKEHSGWAMGLFFSSQVTGALLGPLLGGFLAEFTGIRASFLCIGTLCLLGCLALTRVRETHRPAVQKATVGLREMFAKLPHRRAIVGLFLTTLIMQFSLTCVQPILTVYVKELAPTTEHLAVVSGAVFSSAGFASMLFASRLGHLSDRIGSNRVLPACLLLAGLAAIPQGLVTAPWQLALLRFVHGIAVAGLMPSINNLIRQLAPAACMGRIYGFNQSFQFIGMFSGAFFGGHLVAIFGLRHMFYVVAVLLLADALWCHRTERS</sequence>
<dbReference type="AlphaFoldDB" id="A0A174AK90"/>
<keyword evidence="10" id="KW-1185">Reference proteome</keyword>
<keyword evidence="4 7" id="KW-0812">Transmembrane</keyword>
<evidence type="ECO:0000256" key="5">
    <source>
        <dbReference type="ARBA" id="ARBA00022989"/>
    </source>
</evidence>
<evidence type="ECO:0000256" key="3">
    <source>
        <dbReference type="ARBA" id="ARBA00022475"/>
    </source>
</evidence>
<dbReference type="InterPro" id="IPR011701">
    <property type="entry name" value="MFS"/>
</dbReference>
<dbReference type="Pfam" id="PF07690">
    <property type="entry name" value="MFS_1"/>
    <property type="match status" value="1"/>
</dbReference>
<evidence type="ECO:0000256" key="2">
    <source>
        <dbReference type="ARBA" id="ARBA00022448"/>
    </source>
</evidence>
<feature type="transmembrane region" description="Helical" evidence="7">
    <location>
        <begin position="297"/>
        <end position="315"/>
    </location>
</feature>
<feature type="transmembrane region" description="Helical" evidence="7">
    <location>
        <begin position="355"/>
        <end position="379"/>
    </location>
</feature>
<feature type="transmembrane region" description="Helical" evidence="7">
    <location>
        <begin position="23"/>
        <end position="49"/>
    </location>
</feature>
<dbReference type="EMBL" id="CYYU01000011">
    <property type="protein sequence ID" value="CUN88643.1"/>
    <property type="molecule type" value="Genomic_DNA"/>
</dbReference>
<evidence type="ECO:0000313" key="10">
    <source>
        <dbReference type="Proteomes" id="UP000095546"/>
    </source>
</evidence>
<name>A0A174AK90_9FIRM</name>
<evidence type="ECO:0000313" key="9">
    <source>
        <dbReference type="EMBL" id="CUN88643.1"/>
    </source>
</evidence>
<keyword evidence="2" id="KW-0813">Transport</keyword>
<dbReference type="GO" id="GO:0022857">
    <property type="term" value="F:transmembrane transporter activity"/>
    <property type="evidence" value="ECO:0007669"/>
    <property type="project" value="InterPro"/>
</dbReference>
<feature type="transmembrane region" description="Helical" evidence="7">
    <location>
        <begin position="94"/>
        <end position="113"/>
    </location>
</feature>
<accession>A0A174AK90</accession>
<feature type="transmembrane region" description="Helical" evidence="7">
    <location>
        <begin position="61"/>
        <end position="82"/>
    </location>
</feature>
<keyword evidence="5 7" id="KW-1133">Transmembrane helix</keyword>
<dbReference type="PANTHER" id="PTHR43414:SF6">
    <property type="entry name" value="MULTIDRUG RESISTANCE PROTEIN MDTG"/>
    <property type="match status" value="1"/>
</dbReference>
<dbReference type="Proteomes" id="UP000095546">
    <property type="component" value="Unassembled WGS sequence"/>
</dbReference>
<dbReference type="InterPro" id="IPR036259">
    <property type="entry name" value="MFS_trans_sf"/>
</dbReference>
<dbReference type="PANTHER" id="PTHR43414">
    <property type="entry name" value="MULTIDRUG RESISTANCE PROTEIN MDTG"/>
    <property type="match status" value="1"/>
</dbReference>
<protein>
    <submittedName>
        <fullName evidence="9">Metal-tetracycline/H(+) antiporter</fullName>
    </submittedName>
</protein>
<dbReference type="PRINTS" id="PR01035">
    <property type="entry name" value="TCRTETA"/>
</dbReference>
<evidence type="ECO:0000256" key="7">
    <source>
        <dbReference type="SAM" id="Phobius"/>
    </source>
</evidence>
<feature type="transmembrane region" description="Helical" evidence="7">
    <location>
        <begin position="264"/>
        <end position="285"/>
    </location>
</feature>
<dbReference type="InterPro" id="IPR001958">
    <property type="entry name" value="Tet-R_TetA/multi-R_MdtG-like"/>
</dbReference>
<dbReference type="SUPFAM" id="SSF103473">
    <property type="entry name" value="MFS general substrate transporter"/>
    <property type="match status" value="2"/>
</dbReference>
<reference evidence="9 10" key="1">
    <citation type="submission" date="2015-09" db="EMBL/GenBank/DDBJ databases">
        <authorList>
            <consortium name="Pathogen Informatics"/>
        </authorList>
    </citation>
    <scope>NUCLEOTIDE SEQUENCE [LARGE SCALE GENOMIC DNA]</scope>
    <source>
        <strain evidence="9 10">2789STDY5608828</strain>
    </source>
</reference>
<dbReference type="GO" id="GO:0005886">
    <property type="term" value="C:plasma membrane"/>
    <property type="evidence" value="ECO:0007669"/>
    <property type="project" value="UniProtKB-SubCell"/>
</dbReference>
<keyword evidence="3" id="KW-1003">Cell membrane</keyword>
<feature type="transmembrane region" description="Helical" evidence="7">
    <location>
        <begin position="179"/>
        <end position="200"/>
    </location>
</feature>
<proteinExistence type="predicted"/>
<evidence type="ECO:0000259" key="8">
    <source>
        <dbReference type="PROSITE" id="PS50850"/>
    </source>
</evidence>
<dbReference type="InterPro" id="IPR020846">
    <property type="entry name" value="MFS_dom"/>
</dbReference>
<feature type="domain" description="Major facilitator superfamily (MFS) profile" evidence="8">
    <location>
        <begin position="23"/>
        <end position="407"/>
    </location>
</feature>
<feature type="transmembrane region" description="Helical" evidence="7">
    <location>
        <begin position="228"/>
        <end position="252"/>
    </location>
</feature>
<evidence type="ECO:0000256" key="4">
    <source>
        <dbReference type="ARBA" id="ARBA00022692"/>
    </source>
</evidence>
<dbReference type="eggNOG" id="COG2814">
    <property type="taxonomic scope" value="Bacteria"/>
</dbReference>
<feature type="transmembrane region" description="Helical" evidence="7">
    <location>
        <begin position="321"/>
        <end position="343"/>
    </location>
</feature>
<evidence type="ECO:0000256" key="6">
    <source>
        <dbReference type="ARBA" id="ARBA00023136"/>
    </source>
</evidence>